<evidence type="ECO:0000313" key="2">
    <source>
        <dbReference type="EMBL" id="KAF7281291.1"/>
    </source>
</evidence>
<gene>
    <name evidence="2" type="ORF">GWI33_004912</name>
</gene>
<evidence type="ECO:0000313" key="3">
    <source>
        <dbReference type="Proteomes" id="UP000625711"/>
    </source>
</evidence>
<feature type="transmembrane region" description="Helical" evidence="1">
    <location>
        <begin position="16"/>
        <end position="40"/>
    </location>
</feature>
<sequence>MTDQRTDLVKDRQSGLSFAILFVLTVPVMVAETFSGYVPVSRPIREIIRELIDGGVARALHVEGRLIIAIGF</sequence>
<reference evidence="2" key="1">
    <citation type="submission" date="2020-08" db="EMBL/GenBank/DDBJ databases">
        <title>Genome sequencing and assembly of the red palm weevil Rhynchophorus ferrugineus.</title>
        <authorList>
            <person name="Dias G.B."/>
            <person name="Bergman C.M."/>
            <person name="Manee M."/>
        </authorList>
    </citation>
    <scope>NUCLEOTIDE SEQUENCE</scope>
    <source>
        <strain evidence="2">AA-2017</strain>
        <tissue evidence="2">Whole larva</tissue>
    </source>
</reference>
<evidence type="ECO:0000256" key="1">
    <source>
        <dbReference type="SAM" id="Phobius"/>
    </source>
</evidence>
<dbReference type="EMBL" id="JAACXV010000248">
    <property type="protein sequence ID" value="KAF7281291.1"/>
    <property type="molecule type" value="Genomic_DNA"/>
</dbReference>
<keyword evidence="1" id="KW-0812">Transmembrane</keyword>
<proteinExistence type="predicted"/>
<keyword evidence="1" id="KW-0472">Membrane</keyword>
<protein>
    <submittedName>
        <fullName evidence="2">Uncharacterized protein</fullName>
    </submittedName>
</protein>
<dbReference type="AlphaFoldDB" id="A0A834ME92"/>
<accession>A0A834ME92</accession>
<dbReference type="Proteomes" id="UP000625711">
    <property type="component" value="Unassembled WGS sequence"/>
</dbReference>
<keyword evidence="1" id="KW-1133">Transmembrane helix</keyword>
<organism evidence="2 3">
    <name type="scientific">Rhynchophorus ferrugineus</name>
    <name type="common">Red palm weevil</name>
    <name type="synonym">Curculio ferrugineus</name>
    <dbReference type="NCBI Taxonomy" id="354439"/>
    <lineage>
        <taxon>Eukaryota</taxon>
        <taxon>Metazoa</taxon>
        <taxon>Ecdysozoa</taxon>
        <taxon>Arthropoda</taxon>
        <taxon>Hexapoda</taxon>
        <taxon>Insecta</taxon>
        <taxon>Pterygota</taxon>
        <taxon>Neoptera</taxon>
        <taxon>Endopterygota</taxon>
        <taxon>Coleoptera</taxon>
        <taxon>Polyphaga</taxon>
        <taxon>Cucujiformia</taxon>
        <taxon>Curculionidae</taxon>
        <taxon>Dryophthorinae</taxon>
        <taxon>Rhynchophorus</taxon>
    </lineage>
</organism>
<keyword evidence="3" id="KW-1185">Reference proteome</keyword>
<comment type="caution">
    <text evidence="2">The sequence shown here is derived from an EMBL/GenBank/DDBJ whole genome shotgun (WGS) entry which is preliminary data.</text>
</comment>
<name>A0A834ME92_RHYFE</name>